<comment type="caution">
    <text evidence="3">The sequence shown here is derived from an EMBL/GenBank/DDBJ whole genome shotgun (WGS) entry which is preliminary data.</text>
</comment>
<name>A0AAV8X5P2_9CUCU</name>
<dbReference type="AlphaFoldDB" id="A0AAV8X5P2"/>
<dbReference type="Pfam" id="PF13843">
    <property type="entry name" value="DDE_Tnp_1_7"/>
    <property type="match status" value="1"/>
</dbReference>
<gene>
    <name evidence="3" type="ORF">NQ318_004688</name>
</gene>
<sequence length="395" mass="46086">MPATSDDPSSMNQYSYEKEQRLLQHLMETVDTDEEYLDADSDLDEEPNLEQGEEGQLNHEQDDSPSRESSEEDIATASRNSLTFVGKDKQTRWKKISPMPRTTKTRSENIVKVLPGPSRLTKNFKSPLEIWKFFFCDEIINIIVVYTNKMIETVQASFSRDRDANFTDSEEIYALLGLLYLAGKYRASHLNLDDLWKADGSGIEIFRLVMSLRRFRFLMRVIRFDDKTTRQDRVKIDKLAPIREIFDLFIEKCRQGYHHSEYVTIDEMLLGFRGHCSFRQYIPSKPNKYGIKVLAMCDARMYYTSNMEIYVGLQPEGPYRVSNSGQDVVMRLSRYIQGSKRNITMDNWFTSVPLFRLLYTYKLTAVGTIRKNKRELPIEFSSPETRPPKSICFNS</sequence>
<feature type="region of interest" description="Disordered" evidence="1">
    <location>
        <begin position="28"/>
        <end position="81"/>
    </location>
</feature>
<proteinExistence type="predicted"/>
<dbReference type="InterPro" id="IPR029526">
    <property type="entry name" value="PGBD"/>
</dbReference>
<feature type="compositionally biased region" description="Acidic residues" evidence="1">
    <location>
        <begin position="30"/>
        <end position="53"/>
    </location>
</feature>
<protein>
    <recommendedName>
        <fullName evidence="2">PiggyBac transposable element-derived protein domain-containing protein</fullName>
    </recommendedName>
</protein>
<evidence type="ECO:0000259" key="2">
    <source>
        <dbReference type="Pfam" id="PF13843"/>
    </source>
</evidence>
<dbReference type="EMBL" id="JAPWTK010001150">
    <property type="protein sequence ID" value="KAJ8933857.1"/>
    <property type="molecule type" value="Genomic_DNA"/>
</dbReference>
<feature type="compositionally biased region" description="Basic and acidic residues" evidence="1">
    <location>
        <begin position="56"/>
        <end position="69"/>
    </location>
</feature>
<evidence type="ECO:0000256" key="1">
    <source>
        <dbReference type="SAM" id="MobiDB-lite"/>
    </source>
</evidence>
<dbReference type="PANTHER" id="PTHR46599:SF6">
    <property type="entry name" value="DUAL SPECIFICITY PHOSPHATASE 26"/>
    <property type="match status" value="1"/>
</dbReference>
<accession>A0AAV8X5P2</accession>
<evidence type="ECO:0000313" key="3">
    <source>
        <dbReference type="EMBL" id="KAJ8933857.1"/>
    </source>
</evidence>
<dbReference type="Proteomes" id="UP001162162">
    <property type="component" value="Unassembled WGS sequence"/>
</dbReference>
<evidence type="ECO:0000313" key="4">
    <source>
        <dbReference type="Proteomes" id="UP001162162"/>
    </source>
</evidence>
<feature type="domain" description="PiggyBac transposable element-derived protein" evidence="2">
    <location>
        <begin position="126"/>
        <end position="393"/>
    </location>
</feature>
<reference evidence="3" key="1">
    <citation type="journal article" date="2023" name="Insect Mol. Biol.">
        <title>Genome sequencing provides insights into the evolution of gene families encoding plant cell wall-degrading enzymes in longhorned beetles.</title>
        <authorList>
            <person name="Shin N.R."/>
            <person name="Okamura Y."/>
            <person name="Kirsch R."/>
            <person name="Pauchet Y."/>
        </authorList>
    </citation>
    <scope>NUCLEOTIDE SEQUENCE</scope>
    <source>
        <strain evidence="3">AMC_N1</strain>
    </source>
</reference>
<keyword evidence="4" id="KW-1185">Reference proteome</keyword>
<organism evidence="3 4">
    <name type="scientific">Aromia moschata</name>
    <dbReference type="NCBI Taxonomy" id="1265417"/>
    <lineage>
        <taxon>Eukaryota</taxon>
        <taxon>Metazoa</taxon>
        <taxon>Ecdysozoa</taxon>
        <taxon>Arthropoda</taxon>
        <taxon>Hexapoda</taxon>
        <taxon>Insecta</taxon>
        <taxon>Pterygota</taxon>
        <taxon>Neoptera</taxon>
        <taxon>Endopterygota</taxon>
        <taxon>Coleoptera</taxon>
        <taxon>Polyphaga</taxon>
        <taxon>Cucujiformia</taxon>
        <taxon>Chrysomeloidea</taxon>
        <taxon>Cerambycidae</taxon>
        <taxon>Cerambycinae</taxon>
        <taxon>Callichromatini</taxon>
        <taxon>Aromia</taxon>
    </lineage>
</organism>
<dbReference type="PANTHER" id="PTHR46599">
    <property type="entry name" value="PIGGYBAC TRANSPOSABLE ELEMENT-DERIVED PROTEIN 4"/>
    <property type="match status" value="1"/>
</dbReference>